<evidence type="ECO:0000256" key="2">
    <source>
        <dbReference type="ARBA" id="ARBA00023125"/>
    </source>
</evidence>
<dbReference type="PANTHER" id="PTHR33154:SF18">
    <property type="entry name" value="ARSENICAL RESISTANCE OPERON REPRESSOR"/>
    <property type="match status" value="1"/>
</dbReference>
<dbReference type="Pfam" id="PF01022">
    <property type="entry name" value="HTH_5"/>
    <property type="match status" value="1"/>
</dbReference>
<dbReference type="CDD" id="cd00090">
    <property type="entry name" value="HTH_ARSR"/>
    <property type="match status" value="1"/>
</dbReference>
<dbReference type="InterPro" id="IPR036388">
    <property type="entry name" value="WH-like_DNA-bd_sf"/>
</dbReference>
<dbReference type="SMART" id="SM00418">
    <property type="entry name" value="HTH_ARSR"/>
    <property type="match status" value="1"/>
</dbReference>
<comment type="caution">
    <text evidence="5">The sequence shown here is derived from an EMBL/GenBank/DDBJ whole genome shotgun (WGS) entry which is preliminary data.</text>
</comment>
<dbReference type="PROSITE" id="PS50987">
    <property type="entry name" value="HTH_ARSR_2"/>
    <property type="match status" value="1"/>
</dbReference>
<dbReference type="InterPro" id="IPR011991">
    <property type="entry name" value="ArsR-like_HTH"/>
</dbReference>
<keyword evidence="3" id="KW-0804">Transcription</keyword>
<organism evidence="5 6">
    <name type="scientific">Clostridium tarantellae</name>
    <dbReference type="NCBI Taxonomy" id="39493"/>
    <lineage>
        <taxon>Bacteria</taxon>
        <taxon>Bacillati</taxon>
        <taxon>Bacillota</taxon>
        <taxon>Clostridia</taxon>
        <taxon>Eubacteriales</taxon>
        <taxon>Clostridiaceae</taxon>
        <taxon>Clostridium</taxon>
    </lineage>
</organism>
<dbReference type="OrthoDB" id="9798835at2"/>
<evidence type="ECO:0000313" key="6">
    <source>
        <dbReference type="Proteomes" id="UP000430345"/>
    </source>
</evidence>
<keyword evidence="1" id="KW-0805">Transcription regulation</keyword>
<dbReference type="RefSeq" id="WP_152891933.1">
    <property type="nucleotide sequence ID" value="NZ_WHJC01000391.1"/>
</dbReference>
<gene>
    <name evidence="5" type="ORF">GBZ86_14835</name>
</gene>
<sequence length="104" mass="11715">MNNYGDKTKIFKAFCDERRLLILELLKSGEMCACELLEKLNIGQSTLSHHMKILCDSGVVISRKEGKWAHYSISCEGVKNAKNMIDILTTSNAEFLNKSNTVCK</sequence>
<dbReference type="AlphaFoldDB" id="A0A6I1MRA3"/>
<dbReference type="PRINTS" id="PR00778">
    <property type="entry name" value="HTHARSR"/>
</dbReference>
<reference evidence="5 6" key="1">
    <citation type="submission" date="2019-10" db="EMBL/GenBank/DDBJ databases">
        <title>The Genome Sequence of Clostridium tarantellae Isolated from Fish Brain.</title>
        <authorList>
            <person name="Bano L."/>
            <person name="Kiel M."/>
            <person name="Sales G."/>
            <person name="Doxey A.C."/>
            <person name="Mansfield M.J."/>
            <person name="Schiavone M."/>
            <person name="Rossetto O."/>
            <person name="Pirazzini M."/>
            <person name="Dobrindt U."/>
            <person name="Montecucco C."/>
        </authorList>
    </citation>
    <scope>NUCLEOTIDE SEQUENCE [LARGE SCALE GENOMIC DNA]</scope>
    <source>
        <strain evidence="5 6">DSM 3997</strain>
    </source>
</reference>
<keyword evidence="6" id="KW-1185">Reference proteome</keyword>
<protein>
    <submittedName>
        <fullName evidence="5">Metalloregulator ArsR/SmtB family transcription factor</fullName>
    </submittedName>
</protein>
<dbReference type="InterPro" id="IPR001845">
    <property type="entry name" value="HTH_ArsR_DNA-bd_dom"/>
</dbReference>
<dbReference type="Proteomes" id="UP000430345">
    <property type="component" value="Unassembled WGS sequence"/>
</dbReference>
<dbReference type="NCBIfam" id="NF033788">
    <property type="entry name" value="HTH_metalloreg"/>
    <property type="match status" value="1"/>
</dbReference>
<evidence type="ECO:0000313" key="5">
    <source>
        <dbReference type="EMBL" id="MPQ44998.1"/>
    </source>
</evidence>
<dbReference type="EMBL" id="WHJC01000391">
    <property type="protein sequence ID" value="MPQ44998.1"/>
    <property type="molecule type" value="Genomic_DNA"/>
</dbReference>
<dbReference type="SUPFAM" id="SSF46785">
    <property type="entry name" value="Winged helix' DNA-binding domain"/>
    <property type="match status" value="1"/>
</dbReference>
<evidence type="ECO:0000259" key="4">
    <source>
        <dbReference type="PROSITE" id="PS50987"/>
    </source>
</evidence>
<name>A0A6I1MRA3_9CLOT</name>
<accession>A0A6I1MRA3</accession>
<keyword evidence="2" id="KW-0238">DNA-binding</keyword>
<feature type="domain" description="HTH arsR-type" evidence="4">
    <location>
        <begin position="1"/>
        <end position="93"/>
    </location>
</feature>
<evidence type="ECO:0000256" key="3">
    <source>
        <dbReference type="ARBA" id="ARBA00023163"/>
    </source>
</evidence>
<dbReference type="GO" id="GO:0003677">
    <property type="term" value="F:DNA binding"/>
    <property type="evidence" value="ECO:0007669"/>
    <property type="project" value="UniProtKB-KW"/>
</dbReference>
<dbReference type="InterPro" id="IPR036390">
    <property type="entry name" value="WH_DNA-bd_sf"/>
</dbReference>
<proteinExistence type="predicted"/>
<dbReference type="InterPro" id="IPR051081">
    <property type="entry name" value="HTH_MetalResp_TranReg"/>
</dbReference>
<dbReference type="PANTHER" id="PTHR33154">
    <property type="entry name" value="TRANSCRIPTIONAL REGULATOR, ARSR FAMILY"/>
    <property type="match status" value="1"/>
</dbReference>
<evidence type="ECO:0000256" key="1">
    <source>
        <dbReference type="ARBA" id="ARBA00023015"/>
    </source>
</evidence>
<dbReference type="Gene3D" id="1.10.10.10">
    <property type="entry name" value="Winged helix-like DNA-binding domain superfamily/Winged helix DNA-binding domain"/>
    <property type="match status" value="1"/>
</dbReference>
<dbReference type="GO" id="GO:0003700">
    <property type="term" value="F:DNA-binding transcription factor activity"/>
    <property type="evidence" value="ECO:0007669"/>
    <property type="project" value="InterPro"/>
</dbReference>